<keyword evidence="1" id="KW-1133">Transmembrane helix</keyword>
<feature type="transmembrane region" description="Helical" evidence="1">
    <location>
        <begin position="300"/>
        <end position="329"/>
    </location>
</feature>
<dbReference type="Proteomes" id="UP000016638">
    <property type="component" value="Unassembled WGS sequence"/>
</dbReference>
<organism evidence="2 3">
    <name type="scientific">Olsenella profusa F0195</name>
    <dbReference type="NCBI Taxonomy" id="1125712"/>
    <lineage>
        <taxon>Bacteria</taxon>
        <taxon>Bacillati</taxon>
        <taxon>Actinomycetota</taxon>
        <taxon>Coriobacteriia</taxon>
        <taxon>Coriobacteriales</taxon>
        <taxon>Atopobiaceae</taxon>
        <taxon>Olsenella</taxon>
    </lineage>
</organism>
<accession>U2T127</accession>
<feature type="transmembrane region" description="Helical" evidence="1">
    <location>
        <begin position="173"/>
        <end position="193"/>
    </location>
</feature>
<dbReference type="EMBL" id="AWEZ01000062">
    <property type="protein sequence ID" value="ERL06744.1"/>
    <property type="molecule type" value="Genomic_DNA"/>
</dbReference>
<name>U2T127_9ACTN</name>
<keyword evidence="1" id="KW-0472">Membrane</keyword>
<dbReference type="eggNOG" id="COG0697">
    <property type="taxonomic scope" value="Bacteria"/>
</dbReference>
<feature type="transmembrane region" description="Helical" evidence="1">
    <location>
        <begin position="144"/>
        <end position="164"/>
    </location>
</feature>
<feature type="transmembrane region" description="Helical" evidence="1">
    <location>
        <begin position="335"/>
        <end position="356"/>
    </location>
</feature>
<protein>
    <submittedName>
        <fullName evidence="2">EamA-like transporter family protein</fullName>
    </submittedName>
</protein>
<gene>
    <name evidence="2" type="ORF">HMPREF1316_0478</name>
</gene>
<dbReference type="PATRIC" id="fig|1125712.3.peg.1904"/>
<feature type="transmembrane region" description="Helical" evidence="1">
    <location>
        <begin position="199"/>
        <end position="223"/>
    </location>
</feature>
<keyword evidence="3" id="KW-1185">Reference proteome</keyword>
<dbReference type="STRING" id="1125712.HMPREF1316_0478"/>
<feature type="transmembrane region" description="Helical" evidence="1">
    <location>
        <begin position="235"/>
        <end position="258"/>
    </location>
</feature>
<reference evidence="2 3" key="1">
    <citation type="submission" date="2013-08" db="EMBL/GenBank/DDBJ databases">
        <authorList>
            <person name="Durkin A.S."/>
            <person name="Haft D.R."/>
            <person name="McCorrison J."/>
            <person name="Torralba M."/>
            <person name="Gillis M."/>
            <person name="Haft D.H."/>
            <person name="Methe B."/>
            <person name="Sutton G."/>
            <person name="Nelson K.E."/>
        </authorList>
    </citation>
    <scope>NUCLEOTIDE SEQUENCE [LARGE SCALE GENOMIC DNA]</scope>
    <source>
        <strain evidence="2 3">F0195</strain>
    </source>
</reference>
<keyword evidence="1" id="KW-0812">Transmembrane</keyword>
<evidence type="ECO:0000313" key="2">
    <source>
        <dbReference type="EMBL" id="ERL06744.1"/>
    </source>
</evidence>
<evidence type="ECO:0000256" key="1">
    <source>
        <dbReference type="SAM" id="Phobius"/>
    </source>
</evidence>
<sequence>MGDGMQAMSAASSSVSVARQKKRALDASFFRRGILVALFSSLMYGFYTAFVTAGQSSALWFGWMDAIDPTAFLVVFILPTVASAINDTCSAIWALAITAKQGKLNDFGRTVNTRPGVILILSALVGGPIATVAYIIALSQAGTIVVPIAALNPAIGSILSRILYKQELGPRKLLGIAICVAAGLMIGSASLTGDSSSNMVLGLVLAFIAALGWGAEGCIAGYASCMIDTQIGITIRQCVSGVVELLVILPILSLFGGISLGQAFGYVGAAVTDLPTIACFIVAGFSAYKSFASWYRGNSMCGTALGMACNGTYTFVAPLVTWIIVGVVMGIDGYALPPIAWIAALVMILGIVVIAVDPKELFGEKETA</sequence>
<feature type="transmembrane region" description="Helical" evidence="1">
    <location>
        <begin position="70"/>
        <end position="96"/>
    </location>
</feature>
<feature type="transmembrane region" description="Helical" evidence="1">
    <location>
        <begin position="29"/>
        <end position="50"/>
    </location>
</feature>
<dbReference type="InterPro" id="IPR037185">
    <property type="entry name" value="EmrE-like"/>
</dbReference>
<feature type="transmembrane region" description="Helical" evidence="1">
    <location>
        <begin position="264"/>
        <end position="288"/>
    </location>
</feature>
<dbReference type="SUPFAM" id="SSF103481">
    <property type="entry name" value="Multidrug resistance efflux transporter EmrE"/>
    <property type="match status" value="1"/>
</dbReference>
<feature type="transmembrane region" description="Helical" evidence="1">
    <location>
        <begin position="117"/>
        <end position="138"/>
    </location>
</feature>
<dbReference type="AlphaFoldDB" id="U2T127"/>
<proteinExistence type="predicted"/>
<evidence type="ECO:0000313" key="3">
    <source>
        <dbReference type="Proteomes" id="UP000016638"/>
    </source>
</evidence>
<comment type="caution">
    <text evidence="2">The sequence shown here is derived from an EMBL/GenBank/DDBJ whole genome shotgun (WGS) entry which is preliminary data.</text>
</comment>